<dbReference type="InterPro" id="IPR016103">
    <property type="entry name" value="ProQ/FinO"/>
</dbReference>
<gene>
    <name evidence="4" type="ORF">SIL87_02765</name>
</gene>
<comment type="caution">
    <text evidence="4">The sequence shown here is derived from an EMBL/GenBank/DDBJ whole genome shotgun (WGS) entry which is preliminary data.</text>
</comment>
<evidence type="ECO:0000313" key="5">
    <source>
        <dbReference type="Proteomes" id="UP001279553"/>
    </source>
</evidence>
<dbReference type="GO" id="GO:0003723">
    <property type="term" value="F:RNA binding"/>
    <property type="evidence" value="ECO:0007669"/>
    <property type="project" value="UniProtKB-KW"/>
</dbReference>
<dbReference type="AlphaFoldDB" id="A0AAW9DM77"/>
<dbReference type="SUPFAM" id="SSF48657">
    <property type="entry name" value="FinO-like"/>
    <property type="match status" value="1"/>
</dbReference>
<dbReference type="Proteomes" id="UP001279553">
    <property type="component" value="Unassembled WGS sequence"/>
</dbReference>
<organism evidence="4 5">
    <name type="scientific">Acidiphilium acidophilum</name>
    <name type="common">Thiobacillus acidophilus</name>
    <dbReference type="NCBI Taxonomy" id="76588"/>
    <lineage>
        <taxon>Bacteria</taxon>
        <taxon>Pseudomonadati</taxon>
        <taxon>Pseudomonadota</taxon>
        <taxon>Alphaproteobacteria</taxon>
        <taxon>Acetobacterales</taxon>
        <taxon>Acidocellaceae</taxon>
        <taxon>Acidiphilium</taxon>
    </lineage>
</organism>
<dbReference type="Pfam" id="PF04352">
    <property type="entry name" value="ProQ"/>
    <property type="match status" value="1"/>
</dbReference>
<keyword evidence="1" id="KW-0694">RNA-binding</keyword>
<feature type="region of interest" description="Disordered" evidence="2">
    <location>
        <begin position="71"/>
        <end position="108"/>
    </location>
</feature>
<name>A0AAW9DM77_ACIAO</name>
<evidence type="ECO:0000256" key="1">
    <source>
        <dbReference type="ARBA" id="ARBA00022884"/>
    </source>
</evidence>
<accession>A0AAW9DM77</accession>
<protein>
    <submittedName>
        <fullName evidence="4">ProQ/FINO family protein</fullName>
    </submittedName>
</protein>
<feature type="domain" description="ProQ/FinO" evidence="3">
    <location>
        <begin position="9"/>
        <end position="73"/>
    </location>
</feature>
<keyword evidence="5" id="KW-1185">Reference proteome</keyword>
<evidence type="ECO:0000256" key="2">
    <source>
        <dbReference type="SAM" id="MobiDB-lite"/>
    </source>
</evidence>
<evidence type="ECO:0000259" key="3">
    <source>
        <dbReference type="Pfam" id="PF04352"/>
    </source>
</evidence>
<evidence type="ECO:0000313" key="4">
    <source>
        <dbReference type="EMBL" id="MDX5929689.1"/>
    </source>
</evidence>
<reference evidence="4 5" key="1">
    <citation type="submission" date="2023-11" db="EMBL/GenBank/DDBJ databases">
        <title>MicrobeMod: A computational toolkit for identifying prokaryotic methylation and restriction-modification with nanopore sequencing.</title>
        <authorList>
            <person name="Crits-Christoph A."/>
            <person name="Kang S.C."/>
            <person name="Lee H."/>
            <person name="Ostrov N."/>
        </authorList>
    </citation>
    <scope>NUCLEOTIDE SEQUENCE [LARGE SCALE GENOMIC DNA]</scope>
    <source>
        <strain evidence="4 5">DSMZ 700</strain>
    </source>
</reference>
<dbReference type="InterPro" id="IPR036442">
    <property type="entry name" value="ProQ/FinO_sf"/>
</dbReference>
<proteinExistence type="predicted"/>
<sequence>MVVCCVEIGLTEDQADLVMVRVTRTSSYLAALARGGHRYDLDGGIAGEVSAQDRKTAAAILTARRAKRARNEAAIARGSPGSDHPGGAEELSDAETGEAGGTDDRAAA</sequence>
<dbReference type="Gene3D" id="1.10.1710.10">
    <property type="entry name" value="ProQ/FinO domain"/>
    <property type="match status" value="1"/>
</dbReference>
<dbReference type="EMBL" id="JAWXYB010000018">
    <property type="protein sequence ID" value="MDX5929689.1"/>
    <property type="molecule type" value="Genomic_DNA"/>
</dbReference>